<evidence type="ECO:0000256" key="9">
    <source>
        <dbReference type="ARBA" id="ARBA00022840"/>
    </source>
</evidence>
<evidence type="ECO:0000256" key="3">
    <source>
        <dbReference type="ARBA" id="ARBA00016885"/>
    </source>
</evidence>
<evidence type="ECO:0000259" key="15">
    <source>
        <dbReference type="PROSITE" id="PS50011"/>
    </source>
</evidence>
<evidence type="ECO:0000313" key="17">
    <source>
        <dbReference type="WBParaSite" id="maker-uti_cns_0003836-snap-gene-0.2-mRNA-1"/>
    </source>
</evidence>
<dbReference type="SUPFAM" id="SSF56112">
    <property type="entry name" value="Protein kinase-like (PK-like)"/>
    <property type="match status" value="1"/>
</dbReference>
<keyword evidence="8" id="KW-0418">Kinase</keyword>
<comment type="subcellular location">
    <subcellularLocation>
        <location evidence="1">Host cytoplasm</location>
    </subcellularLocation>
</comment>
<feature type="compositionally biased region" description="Acidic residues" evidence="14">
    <location>
        <begin position="225"/>
        <end position="234"/>
    </location>
</feature>
<keyword evidence="16" id="KW-1185">Reference proteome</keyword>
<dbReference type="InterPro" id="IPR017348">
    <property type="entry name" value="PIM1/2/3"/>
</dbReference>
<dbReference type="SMART" id="SM00220">
    <property type="entry name" value="S_TKc"/>
    <property type="match status" value="1"/>
</dbReference>
<keyword evidence="6" id="KW-0808">Transferase</keyword>
<evidence type="ECO:0000256" key="5">
    <source>
        <dbReference type="ARBA" id="ARBA00022553"/>
    </source>
</evidence>
<dbReference type="WBParaSite" id="maker-uti_cns_0003836-snap-gene-0.2-mRNA-1">
    <property type="protein sequence ID" value="maker-uti_cns_0003836-snap-gene-0.2-mRNA-1"/>
    <property type="gene ID" value="maker-uti_cns_0003836-snap-gene-0.2"/>
</dbReference>
<keyword evidence="9" id="KW-0067">ATP-binding</keyword>
<dbReference type="InterPro" id="IPR011009">
    <property type="entry name" value="Kinase-like_dom_sf"/>
</dbReference>
<dbReference type="InterPro" id="IPR008271">
    <property type="entry name" value="Ser/Thr_kinase_AS"/>
</dbReference>
<dbReference type="PROSITE" id="PS00108">
    <property type="entry name" value="PROTEIN_KINASE_ST"/>
    <property type="match status" value="1"/>
</dbReference>
<evidence type="ECO:0000256" key="2">
    <source>
        <dbReference type="ARBA" id="ARBA00012513"/>
    </source>
</evidence>
<dbReference type="PROSITE" id="PS50011">
    <property type="entry name" value="PROTEIN_KINASE_DOM"/>
    <property type="match status" value="1"/>
</dbReference>
<evidence type="ECO:0000256" key="14">
    <source>
        <dbReference type="SAM" id="MobiDB-lite"/>
    </source>
</evidence>
<dbReference type="GO" id="GO:0043066">
    <property type="term" value="P:negative regulation of apoptotic process"/>
    <property type="evidence" value="ECO:0007669"/>
    <property type="project" value="InterPro"/>
</dbReference>
<keyword evidence="7" id="KW-0547">Nucleotide-binding</keyword>
<dbReference type="GO" id="GO:0005524">
    <property type="term" value="F:ATP binding"/>
    <property type="evidence" value="ECO:0007669"/>
    <property type="project" value="UniProtKB-KW"/>
</dbReference>
<keyword evidence="5" id="KW-0597">Phosphoprotein</keyword>
<comment type="catalytic activity">
    <reaction evidence="12">
        <text>L-seryl-[protein] + ATP = O-phospho-L-seryl-[protein] + ADP + H(+)</text>
        <dbReference type="Rhea" id="RHEA:17989"/>
        <dbReference type="Rhea" id="RHEA-COMP:9863"/>
        <dbReference type="Rhea" id="RHEA-COMP:11604"/>
        <dbReference type="ChEBI" id="CHEBI:15378"/>
        <dbReference type="ChEBI" id="CHEBI:29999"/>
        <dbReference type="ChEBI" id="CHEBI:30616"/>
        <dbReference type="ChEBI" id="CHEBI:83421"/>
        <dbReference type="ChEBI" id="CHEBI:456216"/>
        <dbReference type="EC" id="2.7.11.1"/>
    </reaction>
</comment>
<proteinExistence type="predicted"/>
<comment type="catalytic activity">
    <reaction evidence="11">
        <text>L-threonyl-[protein] + ATP = O-phospho-L-threonyl-[protein] + ADP + H(+)</text>
        <dbReference type="Rhea" id="RHEA:46608"/>
        <dbReference type="Rhea" id="RHEA-COMP:11060"/>
        <dbReference type="Rhea" id="RHEA-COMP:11605"/>
        <dbReference type="ChEBI" id="CHEBI:15378"/>
        <dbReference type="ChEBI" id="CHEBI:30013"/>
        <dbReference type="ChEBI" id="CHEBI:30616"/>
        <dbReference type="ChEBI" id="CHEBI:61977"/>
        <dbReference type="ChEBI" id="CHEBI:456216"/>
        <dbReference type="EC" id="2.7.11.1"/>
    </reaction>
</comment>
<dbReference type="PIRSF" id="PIRSF037993">
    <property type="entry name" value="STPK_Pim-1"/>
    <property type="match status" value="1"/>
</dbReference>
<evidence type="ECO:0000256" key="4">
    <source>
        <dbReference type="ARBA" id="ARBA00022527"/>
    </source>
</evidence>
<dbReference type="Pfam" id="PF00069">
    <property type="entry name" value="Pkinase"/>
    <property type="match status" value="1"/>
</dbReference>
<evidence type="ECO:0000256" key="10">
    <source>
        <dbReference type="ARBA" id="ARBA00023200"/>
    </source>
</evidence>
<reference evidence="17" key="1">
    <citation type="submission" date="2016-11" db="UniProtKB">
        <authorList>
            <consortium name="WormBaseParasite"/>
        </authorList>
    </citation>
    <scope>IDENTIFICATION</scope>
</reference>
<evidence type="ECO:0000256" key="11">
    <source>
        <dbReference type="ARBA" id="ARBA00047899"/>
    </source>
</evidence>
<keyword evidence="4" id="KW-0723">Serine/threonine-protein kinase</keyword>
<dbReference type="AlphaFoldDB" id="A0A1I8GZP0"/>
<evidence type="ECO:0000256" key="8">
    <source>
        <dbReference type="ARBA" id="ARBA00022777"/>
    </source>
</evidence>
<dbReference type="PANTHER" id="PTHR22984:SF25">
    <property type="entry name" value="PROTEIN KINASE DOMAIN-CONTAINING PROTEIN"/>
    <property type="match status" value="1"/>
</dbReference>
<evidence type="ECO:0000256" key="13">
    <source>
        <dbReference type="PIRSR" id="PIRSR037993-1"/>
    </source>
</evidence>
<evidence type="ECO:0000256" key="12">
    <source>
        <dbReference type="ARBA" id="ARBA00048679"/>
    </source>
</evidence>
<dbReference type="InterPro" id="IPR051138">
    <property type="entry name" value="PIM_Ser/Thr_kinase"/>
</dbReference>
<evidence type="ECO:0000256" key="1">
    <source>
        <dbReference type="ARBA" id="ARBA00004192"/>
    </source>
</evidence>
<dbReference type="GO" id="GO:0005737">
    <property type="term" value="C:cytoplasm"/>
    <property type="evidence" value="ECO:0007669"/>
    <property type="project" value="TreeGrafter"/>
</dbReference>
<evidence type="ECO:0000256" key="6">
    <source>
        <dbReference type="ARBA" id="ARBA00022679"/>
    </source>
</evidence>
<accession>A0A1I8GZP0</accession>
<dbReference type="Gene3D" id="1.10.510.10">
    <property type="entry name" value="Transferase(Phosphotransferase) domain 1"/>
    <property type="match status" value="1"/>
</dbReference>
<feature type="active site" description="Proton acceptor" evidence="13">
    <location>
        <position position="86"/>
    </location>
</feature>
<evidence type="ECO:0000313" key="16">
    <source>
        <dbReference type="Proteomes" id="UP000095280"/>
    </source>
</evidence>
<name>A0A1I8GZP0_9PLAT</name>
<keyword evidence="10" id="KW-1035">Host cytoplasm</keyword>
<sequence>PNGRRIPLEFLLLHKCRYISGVLQPISFHEGLTRWAIVMPKLEKGVELFKLVSHRGFLLEFEARSFMKQLIETLLACHKVGVLHRDVKEENLLIDFRNKSLKLIDFGSGAILKEGPYTDFDGTRVYSPPEWIRWQRYRGKPAEVWSLGILLFSMVCGDVPFKRESQIGVTGPRFDRLLSRQCRQLILACLQIEPNRRPSLKEMLRHPWIADPSISANAPSALPDREEDDYDSDG</sequence>
<dbReference type="Proteomes" id="UP000095280">
    <property type="component" value="Unplaced"/>
</dbReference>
<dbReference type="GO" id="GO:0030430">
    <property type="term" value="C:host cell cytoplasm"/>
    <property type="evidence" value="ECO:0007669"/>
    <property type="project" value="UniProtKB-SubCell"/>
</dbReference>
<feature type="domain" description="Protein kinase" evidence="15">
    <location>
        <begin position="1"/>
        <end position="209"/>
    </location>
</feature>
<dbReference type="EC" id="2.7.11.1" evidence="2"/>
<dbReference type="PANTHER" id="PTHR22984">
    <property type="entry name" value="SERINE/THREONINE-PROTEIN KINASE PIM"/>
    <property type="match status" value="1"/>
</dbReference>
<organism evidence="16 17">
    <name type="scientific">Macrostomum lignano</name>
    <dbReference type="NCBI Taxonomy" id="282301"/>
    <lineage>
        <taxon>Eukaryota</taxon>
        <taxon>Metazoa</taxon>
        <taxon>Spiralia</taxon>
        <taxon>Lophotrochozoa</taxon>
        <taxon>Platyhelminthes</taxon>
        <taxon>Rhabditophora</taxon>
        <taxon>Macrostomorpha</taxon>
        <taxon>Macrostomida</taxon>
        <taxon>Macrostomidae</taxon>
        <taxon>Macrostomum</taxon>
    </lineage>
</organism>
<protein>
    <recommendedName>
        <fullName evidence="3">Serine/threonine-protein kinase 1</fullName>
        <ecNumber evidence="2">2.7.11.1</ecNumber>
    </recommendedName>
</protein>
<feature type="region of interest" description="Disordered" evidence="14">
    <location>
        <begin position="213"/>
        <end position="234"/>
    </location>
</feature>
<dbReference type="GO" id="GO:0004674">
    <property type="term" value="F:protein serine/threonine kinase activity"/>
    <property type="evidence" value="ECO:0007669"/>
    <property type="project" value="UniProtKB-KW"/>
</dbReference>
<dbReference type="InterPro" id="IPR000719">
    <property type="entry name" value="Prot_kinase_dom"/>
</dbReference>
<evidence type="ECO:0000256" key="7">
    <source>
        <dbReference type="ARBA" id="ARBA00022741"/>
    </source>
</evidence>